<feature type="transmembrane region" description="Helical" evidence="1">
    <location>
        <begin position="35"/>
        <end position="58"/>
    </location>
</feature>
<accession>A0AAP8TTD8</accession>
<keyword evidence="1" id="KW-0472">Membrane</keyword>
<comment type="caution">
    <text evidence="3">The sequence shown here is derived from an EMBL/GenBank/DDBJ whole genome shotgun (WGS) entry which is preliminary data.</text>
</comment>
<reference evidence="4" key="3">
    <citation type="submission" date="2018-03" db="EMBL/GenBank/DDBJ databases">
        <authorList>
            <person name="Naushad S."/>
        </authorList>
    </citation>
    <scope>NUCLEOTIDE SEQUENCE</scope>
    <source>
        <strain evidence="4">SNUC 993</strain>
    </source>
</reference>
<feature type="transmembrane region" description="Helical" evidence="1">
    <location>
        <begin position="6"/>
        <end position="23"/>
    </location>
</feature>
<keyword evidence="1" id="KW-1133">Transmembrane helix</keyword>
<keyword evidence="1" id="KW-0812">Transmembrane</keyword>
<evidence type="ECO:0000313" key="6">
    <source>
        <dbReference type="Proteomes" id="UP000242694"/>
    </source>
</evidence>
<protein>
    <submittedName>
        <fullName evidence="3">Uncharacterized protein</fullName>
    </submittedName>
</protein>
<dbReference type="RefSeq" id="WP_059107507.1">
    <property type="nucleotide sequence ID" value="NZ_AP024589.1"/>
</dbReference>
<evidence type="ECO:0000313" key="5">
    <source>
        <dbReference type="Proteomes" id="UP000242470"/>
    </source>
</evidence>
<dbReference type="Proteomes" id="UP001171687">
    <property type="component" value="Unassembled WGS sequence"/>
</dbReference>
<reference evidence="3 5" key="2">
    <citation type="submission" date="2017-08" db="EMBL/GenBank/DDBJ databases">
        <title>Draft genome sequences of 64 type strains of genus Staph aureus.</title>
        <authorList>
            <person name="Cole K."/>
            <person name="Golubchik T."/>
            <person name="Russell J."/>
            <person name="Foster D."/>
            <person name="Llewelyn M."/>
            <person name="Wilson D."/>
            <person name="Crook D."/>
            <person name="Paul J."/>
        </authorList>
    </citation>
    <scope>NUCLEOTIDE SEQUENCE [LARGE SCALE GENOMIC DNA]</scope>
    <source>
        <strain evidence="3 5">NCTC 12101</strain>
    </source>
</reference>
<reference evidence="4 6" key="1">
    <citation type="journal article" date="2016" name="Front. Microbiol.">
        <title>Comprehensive Phylogenetic Analysis of Bovine Non-aureus Staphylococci Species Based on Whole-Genome Sequencing.</title>
        <authorList>
            <person name="Naushad S."/>
            <person name="Barkema H.W."/>
            <person name="Luby C."/>
            <person name="Condas L.A."/>
            <person name="Nobrega D.B."/>
            <person name="Carson D.A."/>
            <person name="De Buck J."/>
        </authorList>
    </citation>
    <scope>NUCLEOTIDE SEQUENCE [LARGE SCALE GENOMIC DNA]</scope>
    <source>
        <strain evidence="4 6">SNUC 993</strain>
    </source>
</reference>
<dbReference type="AlphaFoldDB" id="A0AAP8TTD8"/>
<dbReference type="EMBL" id="JAUHQC010000011">
    <property type="protein sequence ID" value="MDN4533583.1"/>
    <property type="molecule type" value="Genomic_DNA"/>
</dbReference>
<organism evidence="3 5">
    <name type="scientific">Staphylococcus auricularis</name>
    <dbReference type="NCBI Taxonomy" id="29379"/>
    <lineage>
        <taxon>Bacteria</taxon>
        <taxon>Bacillati</taxon>
        <taxon>Bacillota</taxon>
        <taxon>Bacilli</taxon>
        <taxon>Bacillales</taxon>
        <taxon>Staphylococcaceae</taxon>
        <taxon>Staphylococcus</taxon>
    </lineage>
</organism>
<gene>
    <name evidence="4" type="ORF">BU607_10065</name>
    <name evidence="3" type="ORF">CD158_04615</name>
    <name evidence="2" type="ORF">QYH67_08405</name>
</gene>
<reference evidence="2" key="4">
    <citation type="submission" date="2023-07" db="EMBL/GenBank/DDBJ databases">
        <title>Evaluation of the beneficial properties of pineapple isolates.</title>
        <authorList>
            <person name="Adefiranye O."/>
        </authorList>
    </citation>
    <scope>NUCLEOTIDE SEQUENCE</scope>
    <source>
        <strain evidence="2">PAPLE_T1</strain>
    </source>
</reference>
<keyword evidence="6" id="KW-1185">Reference proteome</keyword>
<dbReference type="Proteomes" id="UP000242694">
    <property type="component" value="Unassembled WGS sequence"/>
</dbReference>
<sequence>MNGYIILFFLAGPIILAVSNLVLGPLSKKGIPFRIHFRAFMISSVIYLLCAGLLYYFVLRHQF</sequence>
<dbReference type="Proteomes" id="UP000242470">
    <property type="component" value="Unassembled WGS sequence"/>
</dbReference>
<proteinExistence type="predicted"/>
<dbReference type="EMBL" id="PZDI01000069">
    <property type="protein sequence ID" value="PTH13068.1"/>
    <property type="molecule type" value="Genomic_DNA"/>
</dbReference>
<evidence type="ECO:0000256" key="1">
    <source>
        <dbReference type="SAM" id="Phobius"/>
    </source>
</evidence>
<dbReference type="GeneID" id="64981505"/>
<name>A0AAP8TTD8_9STAP</name>
<evidence type="ECO:0000313" key="3">
    <source>
        <dbReference type="EMBL" id="PNZ68053.1"/>
    </source>
</evidence>
<evidence type="ECO:0000313" key="2">
    <source>
        <dbReference type="EMBL" id="MDN4533583.1"/>
    </source>
</evidence>
<dbReference type="EMBL" id="PPQW01000021">
    <property type="protein sequence ID" value="PNZ68053.1"/>
    <property type="molecule type" value="Genomic_DNA"/>
</dbReference>
<evidence type="ECO:0000313" key="4">
    <source>
        <dbReference type="EMBL" id="PTH13068.1"/>
    </source>
</evidence>